<dbReference type="GO" id="GO:0005634">
    <property type="term" value="C:nucleus"/>
    <property type="evidence" value="ECO:0007669"/>
    <property type="project" value="TreeGrafter"/>
</dbReference>
<feature type="coiled-coil region" evidence="4">
    <location>
        <begin position="269"/>
        <end position="310"/>
    </location>
</feature>
<dbReference type="InterPro" id="IPR000435">
    <property type="entry name" value="Tektins"/>
</dbReference>
<dbReference type="PANTHER" id="PTHR19960:SF7">
    <property type="entry name" value="TEKTIN"/>
    <property type="match status" value="1"/>
</dbReference>
<keyword evidence="3" id="KW-0282">Flagellum</keyword>
<dbReference type="Proteomes" id="UP000579406">
    <property type="component" value="Unassembled WGS sequence"/>
</dbReference>
<reference evidence="5 6" key="1">
    <citation type="submission" date="2019-09" db="EMBL/GenBank/DDBJ databases">
        <title>Bird 10,000 Genomes (B10K) Project - Family phase.</title>
        <authorList>
            <person name="Zhang G."/>
        </authorList>
    </citation>
    <scope>NUCLEOTIDE SEQUENCE [LARGE SCALE GENOMIC DNA]</scope>
    <source>
        <strain evidence="5">B10K-DU-001-61</strain>
        <tissue evidence="5">Muscle</tissue>
    </source>
</reference>
<comment type="caution">
    <text evidence="5">The sequence shown here is derived from an EMBL/GenBank/DDBJ whole genome shotgun (WGS) entry which is preliminary data.</text>
</comment>
<dbReference type="GO" id="GO:0015630">
    <property type="term" value="C:microtubule cytoskeleton"/>
    <property type="evidence" value="ECO:0007669"/>
    <property type="project" value="UniProtKB-UniRule"/>
</dbReference>
<keyword evidence="6" id="KW-1185">Reference proteome</keyword>
<evidence type="ECO:0000256" key="3">
    <source>
        <dbReference type="RuleBase" id="RU367040"/>
    </source>
</evidence>
<organism evidence="5 6">
    <name type="scientific">Chloroceryle aenea</name>
    <name type="common">American pygmy kingfisher</name>
    <dbReference type="NCBI Taxonomy" id="176938"/>
    <lineage>
        <taxon>Eukaryota</taxon>
        <taxon>Metazoa</taxon>
        <taxon>Chordata</taxon>
        <taxon>Craniata</taxon>
        <taxon>Vertebrata</taxon>
        <taxon>Euteleostomi</taxon>
        <taxon>Archelosauria</taxon>
        <taxon>Archosauria</taxon>
        <taxon>Dinosauria</taxon>
        <taxon>Saurischia</taxon>
        <taxon>Theropoda</taxon>
        <taxon>Coelurosauria</taxon>
        <taxon>Aves</taxon>
        <taxon>Neognathae</taxon>
        <taxon>Neoaves</taxon>
        <taxon>Telluraves</taxon>
        <taxon>Coraciimorphae</taxon>
        <taxon>Coraciiformes</taxon>
        <taxon>Cerylidae</taxon>
        <taxon>Chloroceryle</taxon>
    </lineage>
</organism>
<protein>
    <recommendedName>
        <fullName evidence="3">Tektin</fullName>
    </recommendedName>
</protein>
<keyword evidence="3" id="KW-0966">Cell projection</keyword>
<proteinExistence type="inferred from homology"/>
<dbReference type="AlphaFoldDB" id="A0A7K9U320"/>
<dbReference type="InterPro" id="IPR048256">
    <property type="entry name" value="Tektin-like"/>
</dbReference>
<evidence type="ECO:0000313" key="6">
    <source>
        <dbReference type="Proteomes" id="UP000579406"/>
    </source>
</evidence>
<dbReference type="GO" id="GO:0060271">
    <property type="term" value="P:cilium assembly"/>
    <property type="evidence" value="ECO:0007669"/>
    <property type="project" value="UniProtKB-UniRule"/>
</dbReference>
<dbReference type="PANTHER" id="PTHR19960">
    <property type="entry name" value="TEKTIN"/>
    <property type="match status" value="1"/>
</dbReference>
<dbReference type="PRINTS" id="PR00511">
    <property type="entry name" value="TEKTIN"/>
</dbReference>
<keyword evidence="3" id="KW-0969">Cilium</keyword>
<evidence type="ECO:0000256" key="2">
    <source>
        <dbReference type="ARBA" id="ARBA00022490"/>
    </source>
</evidence>
<dbReference type="OrthoDB" id="440745at2759"/>
<evidence type="ECO:0000256" key="4">
    <source>
        <dbReference type="SAM" id="Coils"/>
    </source>
</evidence>
<evidence type="ECO:0000256" key="1">
    <source>
        <dbReference type="ARBA" id="ARBA00007209"/>
    </source>
</evidence>
<accession>A0A7K9U320</accession>
<dbReference type="GO" id="GO:0060294">
    <property type="term" value="P:cilium movement involved in cell motility"/>
    <property type="evidence" value="ECO:0007669"/>
    <property type="project" value="UniProtKB-UniRule"/>
</dbReference>
<gene>
    <name evidence="5" type="primary">Tekt2</name>
    <name evidence="5" type="ORF">CHLAEN_R03734</name>
</gene>
<keyword evidence="2" id="KW-0963">Cytoplasm</keyword>
<dbReference type="EMBL" id="VWZY01006573">
    <property type="protein sequence ID" value="NXI54496.1"/>
    <property type="molecule type" value="Genomic_DNA"/>
</dbReference>
<feature type="non-terminal residue" evidence="5">
    <location>
        <position position="419"/>
    </location>
</feature>
<comment type="similarity">
    <text evidence="1 3">Belongs to the tektin family.</text>
</comment>
<feature type="non-terminal residue" evidence="5">
    <location>
        <position position="1"/>
    </location>
</feature>
<comment type="subcellular location">
    <subcellularLocation>
        <location evidence="3">Cytoplasm</location>
        <location evidence="3">Cytoskeleton</location>
        <location evidence="3">Cilium axoneme</location>
    </subcellularLocation>
</comment>
<dbReference type="Pfam" id="PF03148">
    <property type="entry name" value="Tektin"/>
    <property type="match status" value="1"/>
</dbReference>
<name>A0A7K9U320_9AVES</name>
<dbReference type="GO" id="GO:0005930">
    <property type="term" value="C:axoneme"/>
    <property type="evidence" value="ECO:0007669"/>
    <property type="project" value="UniProtKB-SubCell"/>
</dbReference>
<evidence type="ECO:0000313" key="5">
    <source>
        <dbReference type="EMBL" id="NXI54496.1"/>
    </source>
</evidence>
<sequence>MATLSVKPGQRFTVPDWHTNSHLISADAERQRSASHHVRQEARTLRNETNNQTKWDEHDNQTRLAERISSVNRWKETLDKCLADIDAEIDALAKVKEAAERALQAKNLPLDVTIECLTLRESRRAIDLVRDPVEEELHKEVKVIGKAKRELQQRVKEAFEQLCRLQEARQRLSCDHQHKMEALEIDRVCLSLNVNSPNISFKVNPTRVPSGSTALDEWEQNSQQNKEHAEAEMKASATLREAAALDIAQTNNELEAQRVATEFALRKRIRDLERAYDELKWQEQNTLEEITEMEEEIRRLEEDLRRKPQDLKVAHARLETRTYRPHMELCRDQAHYGLTDEVHQLEGTIRALRPPLSSASSRDALAALYRQLHRIQTDLGCKANSLVLDNKCMDSRRKLVVPAEKFVPEVDTFNRTTNR</sequence>
<keyword evidence="4" id="KW-0175">Coiled coil</keyword>